<dbReference type="EMBL" id="FOYZ01000019">
    <property type="protein sequence ID" value="SFS05285.1"/>
    <property type="molecule type" value="Genomic_DNA"/>
</dbReference>
<proteinExistence type="predicted"/>
<dbReference type="GO" id="GO:0003700">
    <property type="term" value="F:DNA-binding transcription factor activity"/>
    <property type="evidence" value="ECO:0007669"/>
    <property type="project" value="InterPro"/>
</dbReference>
<dbReference type="Pfam" id="PF01022">
    <property type="entry name" value="HTH_5"/>
    <property type="match status" value="1"/>
</dbReference>
<dbReference type="OrthoDB" id="9781958at2"/>
<feature type="domain" description="HTH arsR-type" evidence="1">
    <location>
        <begin position="2"/>
        <end position="98"/>
    </location>
</feature>
<accession>A0A1I6LP88</accession>
<dbReference type="SMART" id="SM00418">
    <property type="entry name" value="HTH_ARSR"/>
    <property type="match status" value="1"/>
</dbReference>
<dbReference type="PANTHER" id="PTHR37318:SF1">
    <property type="entry name" value="BSL7504 PROTEIN"/>
    <property type="match status" value="1"/>
</dbReference>
<dbReference type="CDD" id="cd00090">
    <property type="entry name" value="HTH_ARSR"/>
    <property type="match status" value="1"/>
</dbReference>
<dbReference type="InterPro" id="IPR036390">
    <property type="entry name" value="WH_DNA-bd_sf"/>
</dbReference>
<dbReference type="AlphaFoldDB" id="A0A1I6LP88"/>
<dbReference type="Proteomes" id="UP000199659">
    <property type="component" value="Unassembled WGS sequence"/>
</dbReference>
<dbReference type="InterPro" id="IPR001845">
    <property type="entry name" value="HTH_ArsR_DNA-bd_dom"/>
</dbReference>
<dbReference type="STRING" id="37658.SAMN05661086_03466"/>
<evidence type="ECO:0000313" key="3">
    <source>
        <dbReference type="Proteomes" id="UP000199659"/>
    </source>
</evidence>
<dbReference type="RefSeq" id="WP_092563760.1">
    <property type="nucleotide sequence ID" value="NZ_FOYZ01000019.1"/>
</dbReference>
<organism evidence="2 3">
    <name type="scientific">Anaeromicropila populeti</name>
    <dbReference type="NCBI Taxonomy" id="37658"/>
    <lineage>
        <taxon>Bacteria</taxon>
        <taxon>Bacillati</taxon>
        <taxon>Bacillota</taxon>
        <taxon>Clostridia</taxon>
        <taxon>Lachnospirales</taxon>
        <taxon>Lachnospiraceae</taxon>
        <taxon>Anaeromicropila</taxon>
    </lineage>
</organism>
<keyword evidence="3" id="KW-1185">Reference proteome</keyword>
<sequence>MLHIKSLDEGLNIFKALGSDVRVNIVKILLEKKEMNMNELASNLKITNGALTNHVKKLEDAGIVQVVSEYTGHGNQKVCRVNLDKILIDVISEEQDDMHNIYDTEVKVGHFSDYMIYPTCGLATSENLVGEVDDPRYFSHPDRINASILWFTKGYIEYIIPNLLPVSQKINQITLSAELSSEAPGINNDWPSDISFYLNDVCIGNWTSPGDFGDVKGIFTPDWWFPNWNQYGLLKLIVINEKGTFIDGLKISDVSIAQFNLDYRSTIRFKFAVNNDARYIGGLTIFGNSFGNYGQDIKVRINYSPMQPEM</sequence>
<dbReference type="PROSITE" id="PS50987">
    <property type="entry name" value="HTH_ARSR_2"/>
    <property type="match status" value="1"/>
</dbReference>
<dbReference type="InterPro" id="IPR011991">
    <property type="entry name" value="ArsR-like_HTH"/>
</dbReference>
<protein>
    <submittedName>
        <fullName evidence="2">Predicted transcriptional regulator</fullName>
    </submittedName>
</protein>
<name>A0A1I6LP88_9FIRM</name>
<dbReference type="SUPFAM" id="SSF46785">
    <property type="entry name" value="Winged helix' DNA-binding domain"/>
    <property type="match status" value="1"/>
</dbReference>
<gene>
    <name evidence="2" type="ORF">SAMN05661086_03466</name>
</gene>
<reference evidence="2 3" key="1">
    <citation type="submission" date="2016-10" db="EMBL/GenBank/DDBJ databases">
        <authorList>
            <person name="de Groot N.N."/>
        </authorList>
    </citation>
    <scope>NUCLEOTIDE SEQUENCE [LARGE SCALE GENOMIC DNA]</scope>
    <source>
        <strain evidence="2 3">743A</strain>
    </source>
</reference>
<dbReference type="InterPro" id="IPR036388">
    <property type="entry name" value="WH-like_DNA-bd_sf"/>
</dbReference>
<dbReference type="PANTHER" id="PTHR37318">
    <property type="entry name" value="BSL7504 PROTEIN"/>
    <property type="match status" value="1"/>
</dbReference>
<evidence type="ECO:0000259" key="1">
    <source>
        <dbReference type="PROSITE" id="PS50987"/>
    </source>
</evidence>
<dbReference type="Gene3D" id="1.10.10.10">
    <property type="entry name" value="Winged helix-like DNA-binding domain superfamily/Winged helix DNA-binding domain"/>
    <property type="match status" value="1"/>
</dbReference>
<evidence type="ECO:0000313" key="2">
    <source>
        <dbReference type="EMBL" id="SFS05285.1"/>
    </source>
</evidence>